<gene>
    <name evidence="1" type="ORF">BDM02DRAFT_3269942</name>
</gene>
<comment type="caution">
    <text evidence="1">The sequence shown here is derived from an EMBL/GenBank/DDBJ whole genome shotgun (WGS) entry which is preliminary data.</text>
</comment>
<dbReference type="Proteomes" id="UP000886501">
    <property type="component" value="Unassembled WGS sequence"/>
</dbReference>
<protein>
    <submittedName>
        <fullName evidence="1">Uncharacterized protein</fullName>
    </submittedName>
</protein>
<accession>A0ACB6ZF64</accession>
<proteinExistence type="predicted"/>
<evidence type="ECO:0000313" key="2">
    <source>
        <dbReference type="Proteomes" id="UP000886501"/>
    </source>
</evidence>
<sequence>MHHFRIPGRCTWARVLDAQKLERREGKDESYWPIGVTGGNLMCLILKSTPVGRGLSSKTCNSASHSAGLIPRKVPWNSSTLPSRVYWVRVLTWPGRLVIETFHLDALRDPLGPDELTSDEIATKEFELDKVLIQLIQNVCKSDKLPRVLAFVKMFHHTGSYNMAAKVAGFYHLIGLQEKIEMLKADREEGGDDEDEFGVDPREVARQKREQWRKEGSGAVLPVLSESCQGLLVIMEQRRRFRISDLHLQFTDQGWRERERGVGLPHRRHRRPWRLVHPLRASRTEMDLCTVEFRRRITVGALIGRRNNRCRSRPRG</sequence>
<organism evidence="1 2">
    <name type="scientific">Thelephora ganbajun</name>
    <name type="common">Ganba fungus</name>
    <dbReference type="NCBI Taxonomy" id="370292"/>
    <lineage>
        <taxon>Eukaryota</taxon>
        <taxon>Fungi</taxon>
        <taxon>Dikarya</taxon>
        <taxon>Basidiomycota</taxon>
        <taxon>Agaricomycotina</taxon>
        <taxon>Agaricomycetes</taxon>
        <taxon>Thelephorales</taxon>
        <taxon>Thelephoraceae</taxon>
        <taxon>Thelephora</taxon>
    </lineage>
</organism>
<name>A0ACB6ZF64_THEGA</name>
<keyword evidence="2" id="KW-1185">Reference proteome</keyword>
<dbReference type="EMBL" id="MU118025">
    <property type="protein sequence ID" value="KAF9647806.1"/>
    <property type="molecule type" value="Genomic_DNA"/>
</dbReference>
<reference evidence="1" key="1">
    <citation type="submission" date="2019-10" db="EMBL/GenBank/DDBJ databases">
        <authorList>
            <consortium name="DOE Joint Genome Institute"/>
            <person name="Kuo A."/>
            <person name="Miyauchi S."/>
            <person name="Kiss E."/>
            <person name="Drula E."/>
            <person name="Kohler A."/>
            <person name="Sanchez-Garcia M."/>
            <person name="Andreopoulos B."/>
            <person name="Barry K.W."/>
            <person name="Bonito G."/>
            <person name="Buee M."/>
            <person name="Carver A."/>
            <person name="Chen C."/>
            <person name="Cichocki N."/>
            <person name="Clum A."/>
            <person name="Culley D."/>
            <person name="Crous P.W."/>
            <person name="Fauchery L."/>
            <person name="Girlanda M."/>
            <person name="Hayes R."/>
            <person name="Keri Z."/>
            <person name="Labutti K."/>
            <person name="Lipzen A."/>
            <person name="Lombard V."/>
            <person name="Magnuson J."/>
            <person name="Maillard F."/>
            <person name="Morin E."/>
            <person name="Murat C."/>
            <person name="Nolan M."/>
            <person name="Ohm R."/>
            <person name="Pangilinan J."/>
            <person name="Pereira M."/>
            <person name="Perotto S."/>
            <person name="Peter M."/>
            <person name="Riley R."/>
            <person name="Sitrit Y."/>
            <person name="Stielow B."/>
            <person name="Szollosi G."/>
            <person name="Zifcakova L."/>
            <person name="Stursova M."/>
            <person name="Spatafora J.W."/>
            <person name="Tedersoo L."/>
            <person name="Vaario L.-M."/>
            <person name="Yamada A."/>
            <person name="Yan M."/>
            <person name="Wang P."/>
            <person name="Xu J."/>
            <person name="Bruns T."/>
            <person name="Baldrian P."/>
            <person name="Vilgalys R."/>
            <person name="Henrissat B."/>
            <person name="Grigoriev I.V."/>
            <person name="Hibbett D."/>
            <person name="Nagy L.G."/>
            <person name="Martin F.M."/>
        </authorList>
    </citation>
    <scope>NUCLEOTIDE SEQUENCE</scope>
    <source>
        <strain evidence="1">P2</strain>
    </source>
</reference>
<evidence type="ECO:0000313" key="1">
    <source>
        <dbReference type="EMBL" id="KAF9647806.1"/>
    </source>
</evidence>
<reference evidence="1" key="2">
    <citation type="journal article" date="2020" name="Nat. Commun.">
        <title>Large-scale genome sequencing of mycorrhizal fungi provides insights into the early evolution of symbiotic traits.</title>
        <authorList>
            <person name="Miyauchi S."/>
            <person name="Kiss E."/>
            <person name="Kuo A."/>
            <person name="Drula E."/>
            <person name="Kohler A."/>
            <person name="Sanchez-Garcia M."/>
            <person name="Morin E."/>
            <person name="Andreopoulos B."/>
            <person name="Barry K.W."/>
            <person name="Bonito G."/>
            <person name="Buee M."/>
            <person name="Carver A."/>
            <person name="Chen C."/>
            <person name="Cichocki N."/>
            <person name="Clum A."/>
            <person name="Culley D."/>
            <person name="Crous P.W."/>
            <person name="Fauchery L."/>
            <person name="Girlanda M."/>
            <person name="Hayes R.D."/>
            <person name="Keri Z."/>
            <person name="LaButti K."/>
            <person name="Lipzen A."/>
            <person name="Lombard V."/>
            <person name="Magnuson J."/>
            <person name="Maillard F."/>
            <person name="Murat C."/>
            <person name="Nolan M."/>
            <person name="Ohm R.A."/>
            <person name="Pangilinan J."/>
            <person name="Pereira M.F."/>
            <person name="Perotto S."/>
            <person name="Peter M."/>
            <person name="Pfister S."/>
            <person name="Riley R."/>
            <person name="Sitrit Y."/>
            <person name="Stielow J.B."/>
            <person name="Szollosi G."/>
            <person name="Zifcakova L."/>
            <person name="Stursova M."/>
            <person name="Spatafora J.W."/>
            <person name="Tedersoo L."/>
            <person name="Vaario L.M."/>
            <person name="Yamada A."/>
            <person name="Yan M."/>
            <person name="Wang P."/>
            <person name="Xu J."/>
            <person name="Bruns T."/>
            <person name="Baldrian P."/>
            <person name="Vilgalys R."/>
            <person name="Dunand C."/>
            <person name="Henrissat B."/>
            <person name="Grigoriev I.V."/>
            <person name="Hibbett D."/>
            <person name="Nagy L.G."/>
            <person name="Martin F.M."/>
        </authorList>
    </citation>
    <scope>NUCLEOTIDE SEQUENCE</scope>
    <source>
        <strain evidence="1">P2</strain>
    </source>
</reference>